<dbReference type="Proteomes" id="UP001596410">
    <property type="component" value="Unassembled WGS sequence"/>
</dbReference>
<name>A0ABW2ENZ1_9BACI</name>
<sequence length="52" mass="5933">MTFTIVMLVCITIVIGIAGAFWLAISKGYEYKHTVDPHPDDVKEDHKDQQKE</sequence>
<keyword evidence="1" id="KW-1133">Transmembrane helix</keyword>
<keyword evidence="3" id="KW-1185">Reference proteome</keyword>
<reference evidence="3" key="1">
    <citation type="journal article" date="2019" name="Int. J. Syst. Evol. Microbiol.">
        <title>The Global Catalogue of Microorganisms (GCM) 10K type strain sequencing project: providing services to taxonomists for standard genome sequencing and annotation.</title>
        <authorList>
            <consortium name="The Broad Institute Genomics Platform"/>
            <consortium name="The Broad Institute Genome Sequencing Center for Infectious Disease"/>
            <person name="Wu L."/>
            <person name="Ma J."/>
        </authorList>
    </citation>
    <scope>NUCLEOTIDE SEQUENCE [LARGE SCALE GENOMIC DNA]</scope>
    <source>
        <strain evidence="3">CGMCC 4.1621</strain>
    </source>
</reference>
<evidence type="ECO:0000313" key="2">
    <source>
        <dbReference type="EMBL" id="MFC7064077.1"/>
    </source>
</evidence>
<feature type="transmembrane region" description="Helical" evidence="1">
    <location>
        <begin position="6"/>
        <end position="25"/>
    </location>
</feature>
<accession>A0ABW2ENZ1</accession>
<organism evidence="2 3">
    <name type="scientific">Halobacillus seohaensis</name>
    <dbReference type="NCBI Taxonomy" id="447421"/>
    <lineage>
        <taxon>Bacteria</taxon>
        <taxon>Bacillati</taxon>
        <taxon>Bacillota</taxon>
        <taxon>Bacilli</taxon>
        <taxon>Bacillales</taxon>
        <taxon>Bacillaceae</taxon>
        <taxon>Halobacillus</taxon>
    </lineage>
</organism>
<keyword evidence="1" id="KW-0812">Transmembrane</keyword>
<comment type="caution">
    <text evidence="2">The sequence shown here is derived from an EMBL/GenBank/DDBJ whole genome shotgun (WGS) entry which is preliminary data.</text>
</comment>
<dbReference type="InterPro" id="IPR047753">
    <property type="entry name" value="YtzI-like"/>
</dbReference>
<evidence type="ECO:0000256" key="1">
    <source>
        <dbReference type="SAM" id="Phobius"/>
    </source>
</evidence>
<protein>
    <submittedName>
        <fullName evidence="2">YtzI protein</fullName>
    </submittedName>
</protein>
<dbReference type="EMBL" id="JBHSZV010000062">
    <property type="protein sequence ID" value="MFC7064077.1"/>
    <property type="molecule type" value="Genomic_DNA"/>
</dbReference>
<gene>
    <name evidence="2" type="primary">ytzI</name>
    <name evidence="2" type="ORF">ACFQIC_19975</name>
</gene>
<evidence type="ECO:0000313" key="3">
    <source>
        <dbReference type="Proteomes" id="UP001596410"/>
    </source>
</evidence>
<proteinExistence type="predicted"/>
<dbReference type="NCBIfam" id="NF033232">
    <property type="entry name" value="small_YtzI"/>
    <property type="match status" value="1"/>
</dbReference>
<keyword evidence="1" id="KW-0472">Membrane</keyword>